<gene>
    <name evidence="7" type="ORF">EM6_2107</name>
</gene>
<dbReference type="SUPFAM" id="SSF101447">
    <property type="entry name" value="Formin homology 2 domain (FH2 domain)"/>
    <property type="match status" value="1"/>
</dbReference>
<dbReference type="AlphaFoldDB" id="A0A3G9G4B7"/>
<accession>A0A3G9G4B7</accession>
<evidence type="ECO:0000256" key="4">
    <source>
        <dbReference type="ARBA" id="ARBA00023288"/>
    </source>
</evidence>
<keyword evidence="4" id="KW-0449">Lipoprotein</keyword>
<dbReference type="PROSITE" id="PS51257">
    <property type="entry name" value="PROKAR_LIPOPROTEIN"/>
    <property type="match status" value="1"/>
</dbReference>
<dbReference type="EMBL" id="AP018827">
    <property type="protein sequence ID" value="BBF81506.1"/>
    <property type="molecule type" value="Genomic_DNA"/>
</dbReference>
<dbReference type="SUPFAM" id="SSF141488">
    <property type="entry name" value="YdhA-like"/>
    <property type="match status" value="1"/>
</dbReference>
<name>A0A3G9G4B7_9CAUL</name>
<feature type="domain" description="C-type lysozyme inhibitor" evidence="6">
    <location>
        <begin position="51"/>
        <end position="114"/>
    </location>
</feature>
<protein>
    <recommendedName>
        <fullName evidence="6">C-type lysozyme inhibitor domain-containing protein</fullName>
    </recommendedName>
</protein>
<evidence type="ECO:0000313" key="7">
    <source>
        <dbReference type="EMBL" id="BBF81506.1"/>
    </source>
</evidence>
<keyword evidence="1 5" id="KW-0732">Signal</keyword>
<sequence length="120" mass="12591">MRRSLSIVALSALALTLAGCVTTPTDSGMAPPPPPPPPPPPVVEAPTGALYTCQDGTTFRIAFSEKAATVTLKDGTKLHLPQQVAASGIWYSSGKHDFRGKGRDATWTVGKKMPTQCVTD</sequence>
<dbReference type="Proteomes" id="UP000278756">
    <property type="component" value="Chromosome 1"/>
</dbReference>
<evidence type="ECO:0000313" key="8">
    <source>
        <dbReference type="Proteomes" id="UP000278756"/>
    </source>
</evidence>
<keyword evidence="3" id="KW-0564">Palmitate</keyword>
<feature type="signal peptide" evidence="5">
    <location>
        <begin position="1"/>
        <end position="20"/>
    </location>
</feature>
<dbReference type="InterPro" id="IPR036328">
    <property type="entry name" value="MliC_sf"/>
</dbReference>
<evidence type="ECO:0000259" key="6">
    <source>
        <dbReference type="Pfam" id="PF09864"/>
    </source>
</evidence>
<organism evidence="7 8">
    <name type="scientific">Asticcacaulis excentricus</name>
    <dbReference type="NCBI Taxonomy" id="78587"/>
    <lineage>
        <taxon>Bacteria</taxon>
        <taxon>Pseudomonadati</taxon>
        <taxon>Pseudomonadota</taxon>
        <taxon>Alphaproteobacteria</taxon>
        <taxon>Caulobacterales</taxon>
        <taxon>Caulobacteraceae</taxon>
        <taxon>Asticcacaulis</taxon>
    </lineage>
</organism>
<dbReference type="Pfam" id="PF09864">
    <property type="entry name" value="MliC"/>
    <property type="match status" value="1"/>
</dbReference>
<evidence type="ECO:0000256" key="1">
    <source>
        <dbReference type="ARBA" id="ARBA00022729"/>
    </source>
</evidence>
<proteinExistence type="predicted"/>
<reference evidence="8" key="1">
    <citation type="journal article" date="2017" name="Biotechnol. Biofuels">
        <title>Evaluation of environmental bacterial communities as a factor affecting the growth of duckweed Lemna minor.</title>
        <authorList>
            <person name="Ishizawa H."/>
            <person name="Kuroda M."/>
            <person name="Morikawa M."/>
            <person name="Ike M."/>
        </authorList>
    </citation>
    <scope>NUCLEOTIDE SEQUENCE [LARGE SCALE GENOMIC DNA]</scope>
    <source>
        <strain evidence="8">M6</strain>
    </source>
</reference>
<evidence type="ECO:0000256" key="3">
    <source>
        <dbReference type="ARBA" id="ARBA00023139"/>
    </source>
</evidence>
<dbReference type="InterPro" id="IPR018660">
    <property type="entry name" value="MliC"/>
</dbReference>
<dbReference type="RefSeq" id="WP_172961197.1">
    <property type="nucleotide sequence ID" value="NZ_AP018827.1"/>
</dbReference>
<feature type="chain" id="PRO_5018311100" description="C-type lysozyme inhibitor domain-containing protein" evidence="5">
    <location>
        <begin position="21"/>
        <end position="120"/>
    </location>
</feature>
<evidence type="ECO:0000256" key="2">
    <source>
        <dbReference type="ARBA" id="ARBA00023136"/>
    </source>
</evidence>
<evidence type="ECO:0000256" key="5">
    <source>
        <dbReference type="SAM" id="SignalP"/>
    </source>
</evidence>
<dbReference type="Gene3D" id="2.40.128.200">
    <property type="match status" value="1"/>
</dbReference>
<keyword evidence="2" id="KW-0472">Membrane</keyword>
<reference evidence="8" key="2">
    <citation type="journal article" date="2017" name="Plant Physiol. Biochem.">
        <title>Differential oxidative and antioxidative response of duckweed Lemna minor toward plant growth promoting/inhibiting bacteria.</title>
        <authorList>
            <person name="Ishizawa H."/>
            <person name="Kuroda M."/>
            <person name="Morikawa M."/>
            <person name="Ike M."/>
        </authorList>
    </citation>
    <scope>NUCLEOTIDE SEQUENCE [LARGE SCALE GENOMIC DNA]</scope>
    <source>
        <strain evidence="8">M6</strain>
    </source>
</reference>